<comment type="caution">
    <text evidence="3">The sequence shown here is derived from an EMBL/GenBank/DDBJ whole genome shotgun (WGS) entry which is preliminary data.</text>
</comment>
<evidence type="ECO:0000313" key="4">
    <source>
        <dbReference type="Proteomes" id="UP001589748"/>
    </source>
</evidence>
<name>A0ABV5LP23_9ACTN</name>
<dbReference type="RefSeq" id="WP_380139820.1">
    <property type="nucleotide sequence ID" value="NZ_JBHLUI010000012.1"/>
</dbReference>
<keyword evidence="1" id="KW-0560">Oxidoreductase</keyword>
<dbReference type="PRINTS" id="PR00069">
    <property type="entry name" value="ALDKETRDTASE"/>
</dbReference>
<protein>
    <submittedName>
        <fullName evidence="3">Aldo/keto reductase</fullName>
    </submittedName>
</protein>
<dbReference type="InterPro" id="IPR050523">
    <property type="entry name" value="AKR_Detox_Biosynth"/>
</dbReference>
<organism evidence="3 4">
    <name type="scientific">Kineococcus gynurae</name>
    <dbReference type="NCBI Taxonomy" id="452979"/>
    <lineage>
        <taxon>Bacteria</taxon>
        <taxon>Bacillati</taxon>
        <taxon>Actinomycetota</taxon>
        <taxon>Actinomycetes</taxon>
        <taxon>Kineosporiales</taxon>
        <taxon>Kineosporiaceae</taxon>
        <taxon>Kineococcus</taxon>
    </lineage>
</organism>
<dbReference type="InterPro" id="IPR020471">
    <property type="entry name" value="AKR"/>
</dbReference>
<evidence type="ECO:0000256" key="1">
    <source>
        <dbReference type="ARBA" id="ARBA00023002"/>
    </source>
</evidence>
<dbReference type="PANTHER" id="PTHR43364:SF4">
    <property type="entry name" value="NAD(P)-LINKED OXIDOREDUCTASE SUPERFAMILY PROTEIN"/>
    <property type="match status" value="1"/>
</dbReference>
<evidence type="ECO:0000313" key="3">
    <source>
        <dbReference type="EMBL" id="MFB9375844.1"/>
    </source>
</evidence>
<proteinExistence type="predicted"/>
<dbReference type="SUPFAM" id="SSF51430">
    <property type="entry name" value="NAD(P)-linked oxidoreductase"/>
    <property type="match status" value="1"/>
</dbReference>
<dbReference type="Gene3D" id="3.20.20.100">
    <property type="entry name" value="NADP-dependent oxidoreductase domain"/>
    <property type="match status" value="1"/>
</dbReference>
<dbReference type="InterPro" id="IPR036812">
    <property type="entry name" value="NAD(P)_OxRdtase_dom_sf"/>
</dbReference>
<accession>A0ABV5LP23</accession>
<evidence type="ECO:0000259" key="2">
    <source>
        <dbReference type="Pfam" id="PF00248"/>
    </source>
</evidence>
<gene>
    <name evidence="3" type="ORF">ACFFVI_02575</name>
</gene>
<dbReference type="Pfam" id="PF00248">
    <property type="entry name" value="Aldo_ket_red"/>
    <property type="match status" value="1"/>
</dbReference>
<reference evidence="3 4" key="1">
    <citation type="submission" date="2024-09" db="EMBL/GenBank/DDBJ databases">
        <authorList>
            <person name="Sun Q."/>
            <person name="Mori K."/>
        </authorList>
    </citation>
    <scope>NUCLEOTIDE SEQUENCE [LARGE SCALE GENOMIC DNA]</scope>
    <source>
        <strain evidence="3 4">TISTR 1856</strain>
    </source>
</reference>
<feature type="domain" description="NADP-dependent oxidoreductase" evidence="2">
    <location>
        <begin position="12"/>
        <end position="309"/>
    </location>
</feature>
<dbReference type="Proteomes" id="UP001589748">
    <property type="component" value="Unassembled WGS sequence"/>
</dbReference>
<dbReference type="InterPro" id="IPR023210">
    <property type="entry name" value="NADP_OxRdtase_dom"/>
</dbReference>
<dbReference type="PANTHER" id="PTHR43364">
    <property type="entry name" value="NADH-SPECIFIC METHYLGLYOXAL REDUCTASE-RELATED"/>
    <property type="match status" value="1"/>
</dbReference>
<sequence>MTETLPDDPAPELVLGTMTFADTVDERGAAEMLDVAREAGIVHLDTANAYARGATEEMLGRLLAGRRDEVRIASKVGMPHADAGEDALLSPAAVTRCVEASLRRLGTDHLDLLYLHQPDRSTPLPETLGAVADLVKAGKVTELGVSNFAAWQIADVEQAADAAGAPRPVVTQQLYNLLARRIEEEYAEFARTHGLRTMVYNPLGGGLLTGRHRFEERPTEGRYGSSALAAMYTDRYWDAQLFSAVEELRTAAEGAGIPLAELALRWTAHRREVDALLLGGSRPEQVRANVAAIARGPLPADVLAVCDEVGRTLRGPSPAYNR</sequence>
<keyword evidence="4" id="KW-1185">Reference proteome</keyword>
<dbReference type="EMBL" id="JBHMDM010000001">
    <property type="protein sequence ID" value="MFB9375844.1"/>
    <property type="molecule type" value="Genomic_DNA"/>
</dbReference>